<sequence length="479" mass="55290">MGLLLQTDKEIEEEAKTMQFIADNGSESRLFTFLKKQRTKKDDIFKKIKDIQHTSRIKISLEEASHEIKAIKAIGFLSVHYEMVKSRRPDIPLISKHGLNDLAQTVSNQSTQNTSSIARIPKFPMLKEALQIKLDPKDFVDRNDKYAKLNLRKVWIAVNDGNCLFVAGHVTILEEHTEKNEYSKYKNNYRLVKYVYNDKGLTFINGWNICCDQYYRDSFNHPSMNIAFSCIPKSAQAVLLHNNNFNLIDTETMERQWCLKLDHQFEALATDEKFIYISTKGLLYKYNCIGFLVERINFIHCDSFALSLNGNFACHSDIFRLLRDDGSEIFSYHPVGLKTVTADKTGNIYLATEDGIQLIELLKMETAMVFRYEKDMCDGLMGVVCDRDENLQFLHGKMSDKSEEFGQYLERRDISSNRDARGYYLCDKCSLYYCKKNVSTLIKLEIDSRNITNHVLPPIIASVKGIHSFLILKILDVNS</sequence>
<gene>
    <name evidence="1" type="ORF">MGAL_10B055275</name>
</gene>
<dbReference type="AlphaFoldDB" id="A0A8B6F4E9"/>
<proteinExistence type="predicted"/>
<evidence type="ECO:0000313" key="2">
    <source>
        <dbReference type="Proteomes" id="UP000596742"/>
    </source>
</evidence>
<dbReference type="Proteomes" id="UP000596742">
    <property type="component" value="Unassembled WGS sequence"/>
</dbReference>
<accession>A0A8B6F4E9</accession>
<keyword evidence="2" id="KW-1185">Reference proteome</keyword>
<dbReference type="EMBL" id="UYJE01006253">
    <property type="protein sequence ID" value="VDI44415.1"/>
    <property type="molecule type" value="Genomic_DNA"/>
</dbReference>
<protein>
    <submittedName>
        <fullName evidence="1">Uncharacterized protein</fullName>
    </submittedName>
</protein>
<organism evidence="1 2">
    <name type="scientific">Mytilus galloprovincialis</name>
    <name type="common">Mediterranean mussel</name>
    <dbReference type="NCBI Taxonomy" id="29158"/>
    <lineage>
        <taxon>Eukaryota</taxon>
        <taxon>Metazoa</taxon>
        <taxon>Spiralia</taxon>
        <taxon>Lophotrochozoa</taxon>
        <taxon>Mollusca</taxon>
        <taxon>Bivalvia</taxon>
        <taxon>Autobranchia</taxon>
        <taxon>Pteriomorphia</taxon>
        <taxon>Mytilida</taxon>
        <taxon>Mytiloidea</taxon>
        <taxon>Mytilidae</taxon>
        <taxon>Mytilinae</taxon>
        <taxon>Mytilus</taxon>
    </lineage>
</organism>
<evidence type="ECO:0000313" key="1">
    <source>
        <dbReference type="EMBL" id="VDI44415.1"/>
    </source>
</evidence>
<reference evidence="1" key="1">
    <citation type="submission" date="2018-11" db="EMBL/GenBank/DDBJ databases">
        <authorList>
            <person name="Alioto T."/>
            <person name="Alioto T."/>
        </authorList>
    </citation>
    <scope>NUCLEOTIDE SEQUENCE</scope>
</reference>
<comment type="caution">
    <text evidence="1">The sequence shown here is derived from an EMBL/GenBank/DDBJ whole genome shotgun (WGS) entry which is preliminary data.</text>
</comment>
<name>A0A8B6F4E9_MYTGA</name>